<evidence type="ECO:0000256" key="5">
    <source>
        <dbReference type="ARBA" id="ARBA00022826"/>
    </source>
</evidence>
<protein>
    <submittedName>
        <fullName evidence="16">Calcium-activated potassium channel alpha chain</fullName>
    </submittedName>
</protein>
<dbReference type="InterPro" id="IPR005821">
    <property type="entry name" value="Ion_trans_dom"/>
</dbReference>
<feature type="transmembrane region" description="Helical" evidence="12">
    <location>
        <begin position="228"/>
        <end position="245"/>
    </location>
</feature>
<gene>
    <name evidence="16" type="ORF">M0812_18957</name>
</gene>
<reference evidence="16" key="1">
    <citation type="submission" date="2022-08" db="EMBL/GenBank/DDBJ databases">
        <title>Novel sulphate-reducing endosymbionts in the free-living metamonad Anaeramoeba.</title>
        <authorList>
            <person name="Jerlstrom-Hultqvist J."/>
            <person name="Cepicka I."/>
            <person name="Gallot-Lavallee L."/>
            <person name="Salas-Leiva D."/>
            <person name="Curtis B.A."/>
            <person name="Zahonova K."/>
            <person name="Pipaliya S."/>
            <person name="Dacks J."/>
            <person name="Roger A.J."/>
        </authorList>
    </citation>
    <scope>NUCLEOTIDE SEQUENCE</scope>
    <source>
        <strain evidence="16">Busselton2</strain>
    </source>
</reference>
<keyword evidence="8" id="KW-0406">Ion transport</keyword>
<feature type="compositionally biased region" description="Basic residues" evidence="11">
    <location>
        <begin position="1264"/>
        <end position="1275"/>
    </location>
</feature>
<evidence type="ECO:0000256" key="3">
    <source>
        <dbReference type="ARBA" id="ARBA00022538"/>
    </source>
</evidence>
<feature type="region of interest" description="Disordered" evidence="11">
    <location>
        <begin position="778"/>
        <end position="848"/>
    </location>
</feature>
<evidence type="ECO:0000256" key="10">
    <source>
        <dbReference type="ARBA" id="ARBA00023303"/>
    </source>
</evidence>
<evidence type="ECO:0000259" key="15">
    <source>
        <dbReference type="Pfam" id="PF22614"/>
    </source>
</evidence>
<feature type="transmembrane region" description="Helical" evidence="12">
    <location>
        <begin position="80"/>
        <end position="101"/>
    </location>
</feature>
<feature type="transmembrane region" description="Helical" evidence="12">
    <location>
        <begin position="137"/>
        <end position="158"/>
    </location>
</feature>
<dbReference type="Gene3D" id="1.10.287.70">
    <property type="match status" value="1"/>
</dbReference>
<name>A0AAV7Z8J3_9EUKA</name>
<feature type="region of interest" description="Disordered" evidence="11">
    <location>
        <begin position="1005"/>
        <end position="1027"/>
    </location>
</feature>
<evidence type="ECO:0000256" key="11">
    <source>
        <dbReference type="SAM" id="MobiDB-lite"/>
    </source>
</evidence>
<proteinExistence type="predicted"/>
<evidence type="ECO:0000256" key="4">
    <source>
        <dbReference type="ARBA" id="ARBA00022692"/>
    </source>
</evidence>
<feature type="domain" description="RCK N-terminal" evidence="15">
    <location>
        <begin position="912"/>
        <end position="999"/>
    </location>
</feature>
<keyword evidence="2" id="KW-0813">Transport</keyword>
<feature type="domain" description="RCK N-terminal" evidence="15">
    <location>
        <begin position="296"/>
        <end position="414"/>
    </location>
</feature>
<keyword evidence="4 12" id="KW-0812">Transmembrane</keyword>
<evidence type="ECO:0000256" key="8">
    <source>
        <dbReference type="ARBA" id="ARBA00023065"/>
    </source>
</evidence>
<comment type="caution">
    <text evidence="16">The sequence shown here is derived from an EMBL/GenBank/DDBJ whole genome shotgun (WGS) entry which is preliminary data.</text>
</comment>
<evidence type="ECO:0000256" key="2">
    <source>
        <dbReference type="ARBA" id="ARBA00022448"/>
    </source>
</evidence>
<feature type="region of interest" description="Disordered" evidence="11">
    <location>
        <begin position="1215"/>
        <end position="1278"/>
    </location>
</feature>
<sequence length="1420" mass="164688">MFDPSILQNTKFPIILFFLIFFGFGFLIILIRITIHLVLYFLQKNDYKPSVWQLKIKADYKRSQLILNHKLRIGNKFGTLFEITQTIVTFLAIFLLIFEQYFDSENLFTFFEIVFSCFFLCDYLIKMYCSSDKLRYYFTKWAMIDFFSILPIIISLFIPRETTTTVRTLRVLRVFRFFNLYRILKFSSSLLKRQVIKIILTLMTLIVTSAIIIQMIEGYFGQELKFHDAIYFLVITISTVGYGDISPQTTYGRIFMIVVVLTFLIVMPIQVNDLQAINNARERLIGQVYKKKKHTQTKHIILTGCINRRVLLHFLKEFFVLCDSLEKYVIIILVPTKPSYEILNFLKHPFFQDKVKCMVGKTVNEQDLERTSLKKAKACFLFGDKLSPNPTLTNLYLVMSLYSLNNYAPKCKIYAQTLLPLSKVQKQTINSSLLISTDEIRLKMLALSTMIPGFGTLITNLFIRQYSWFSEIEPDLVYWKREYLLGTSNEFRKCITPKILVGMNFNIAVCTIYQKFNVLIIGVSRPHIKSNRPPLMMNPGSGFILKKRCELVMIANEIDYDLFCKKVFNISENISQLKKKKSKFNFRSGYDHNNNNNNINPNNNNNNNYNDNYDNNISHNNGFMTGSNQNKINQINNHLHGSDVDGNDNDGTLSLKLDDREFFNKSMELIEFVECEKELKNTGKFLDIKKNNIINPSFNKPFSTKKEEIMNEKNKKNKKKLMKIKDVKEYLVSMRSIKQSLIYHDETDFMKYLSGKKIQSVTNKFDLIDSSNQIHSNFDSISDTTESNSNSNSGSDSSLNSNPNINSNSDTVSMSTSTSSNSENENGNQIKIKTKPKSKLNKNNNSKLRTDFKKNSIGYKIEKQFIKKESLLKETQYFYKLVGAQPKKNFYLEKRMKSLKESTILHCQGFLGHLIIVGSYNGISNYIREIRKRIWGNNIPIVILSPKMTKEQWAPLSIFSRVYYLCGNIKNSYDLSRANIQTAARLLLLPNLDTGNDYHSDPYHNNNNNNVNVNFNQSANYDDTSNDNYDNKNSISQLFKGADEIFVLKSIEQTKKFPPLIISEIDHPKSLKFLTMPERSHIINKKNNKHKKRSNKNDGGSKNNGFAKPQTQSQIAKKKSKKKTKKKSERNSKILLEKLYKLSDHSSIRPEIKYLKSDEYLTNSYYASGWIVLSKFCDLFLASAYWRPFLIQILNTFLFNNNINDKNNTKIKININKNQNKSSGCDSTTSSSSGSSSSSSSSSIVDSSNTSDNNDGNVHEQNKKIKIQRPKSKKQKNLEKNQTMNRNFNGQECFLFLFKLPSFFFHKTYFELLSYLIKIHDAIPIAIYRFGYSSPIFSPLPYVYTNPPKFTILQKRDRLYLLARDLEHINFIHDSCKKLTPSIFNKIVNVKVKFKKKNKEKLNNDKTKLINRKGFSFSSD</sequence>
<feature type="region of interest" description="Disordered" evidence="11">
    <location>
        <begin position="1082"/>
        <end position="1129"/>
    </location>
</feature>
<dbReference type="InterPro" id="IPR047871">
    <property type="entry name" value="K_chnl_Slo-like"/>
</dbReference>
<dbReference type="PANTHER" id="PTHR10027">
    <property type="entry name" value="CALCIUM-ACTIVATED POTASSIUM CHANNEL ALPHA CHAIN"/>
    <property type="match status" value="1"/>
</dbReference>
<feature type="domain" description="Calcium-activated potassium channel BK alpha subunit" evidence="14">
    <location>
        <begin position="434"/>
        <end position="523"/>
    </location>
</feature>
<dbReference type="PANTHER" id="PTHR10027:SF10">
    <property type="entry name" value="SLOWPOKE 2, ISOFORM D"/>
    <property type="match status" value="1"/>
</dbReference>
<feature type="compositionally biased region" description="Basic residues" evidence="11">
    <location>
        <begin position="1116"/>
        <end position="1128"/>
    </location>
</feature>
<evidence type="ECO:0000259" key="13">
    <source>
        <dbReference type="Pfam" id="PF00520"/>
    </source>
</evidence>
<comment type="subcellular location">
    <subcellularLocation>
        <location evidence="1">Membrane</location>
        <topology evidence="1">Multi-pass membrane protein</topology>
    </subcellularLocation>
</comment>
<evidence type="ECO:0000313" key="16">
    <source>
        <dbReference type="EMBL" id="KAJ3436890.1"/>
    </source>
</evidence>
<feature type="transmembrane region" description="Helical" evidence="12">
    <location>
        <begin position="107"/>
        <end position="125"/>
    </location>
</feature>
<feature type="compositionally biased region" description="Low complexity" evidence="11">
    <location>
        <begin position="779"/>
        <end position="831"/>
    </location>
</feature>
<keyword evidence="10 16" id="KW-0407">Ion channel</keyword>
<dbReference type="Gene3D" id="3.40.50.720">
    <property type="entry name" value="NAD(P)-binding Rossmann-like Domain"/>
    <property type="match status" value="2"/>
</dbReference>
<keyword evidence="9 12" id="KW-0472">Membrane</keyword>
<dbReference type="GO" id="GO:0016020">
    <property type="term" value="C:membrane"/>
    <property type="evidence" value="ECO:0007669"/>
    <property type="project" value="UniProtKB-SubCell"/>
</dbReference>
<dbReference type="EMBL" id="JANTQA010000036">
    <property type="protein sequence ID" value="KAJ3436890.1"/>
    <property type="molecule type" value="Genomic_DNA"/>
</dbReference>
<dbReference type="Pfam" id="PF03493">
    <property type="entry name" value="BK_channel_a"/>
    <property type="match status" value="1"/>
</dbReference>
<dbReference type="Pfam" id="PF22614">
    <property type="entry name" value="Slo-like_RCK"/>
    <property type="match status" value="2"/>
</dbReference>
<dbReference type="Gene3D" id="1.20.120.350">
    <property type="entry name" value="Voltage-gated potassium channels. Chain C"/>
    <property type="match status" value="1"/>
</dbReference>
<feature type="compositionally biased region" description="Basic residues" evidence="11">
    <location>
        <begin position="1082"/>
        <end position="1094"/>
    </location>
</feature>
<evidence type="ECO:0000256" key="12">
    <source>
        <dbReference type="SAM" id="Phobius"/>
    </source>
</evidence>
<evidence type="ECO:0000313" key="17">
    <source>
        <dbReference type="Proteomes" id="UP001146793"/>
    </source>
</evidence>
<feature type="compositionally biased region" description="Low complexity" evidence="11">
    <location>
        <begin position="1215"/>
        <end position="1256"/>
    </location>
</feature>
<dbReference type="InterPro" id="IPR027359">
    <property type="entry name" value="Volt_channel_dom_sf"/>
</dbReference>
<dbReference type="GO" id="GO:0005267">
    <property type="term" value="F:potassium channel activity"/>
    <property type="evidence" value="ECO:0007669"/>
    <property type="project" value="UniProtKB-KW"/>
</dbReference>
<feature type="domain" description="Ion transport" evidence="13">
    <location>
        <begin position="80"/>
        <end position="267"/>
    </location>
</feature>
<evidence type="ECO:0000256" key="6">
    <source>
        <dbReference type="ARBA" id="ARBA00022958"/>
    </source>
</evidence>
<evidence type="ECO:0000259" key="14">
    <source>
        <dbReference type="Pfam" id="PF03493"/>
    </source>
</evidence>
<dbReference type="InterPro" id="IPR003148">
    <property type="entry name" value="RCK_N"/>
</dbReference>
<keyword evidence="3" id="KW-0633">Potassium transport</keyword>
<keyword evidence="7 12" id="KW-1133">Transmembrane helix</keyword>
<dbReference type="Proteomes" id="UP001146793">
    <property type="component" value="Unassembled WGS sequence"/>
</dbReference>
<evidence type="ECO:0000256" key="7">
    <source>
        <dbReference type="ARBA" id="ARBA00022989"/>
    </source>
</evidence>
<feature type="transmembrane region" description="Helical" evidence="12">
    <location>
        <begin position="195"/>
        <end position="216"/>
    </location>
</feature>
<keyword evidence="6" id="KW-0630">Potassium</keyword>
<feature type="compositionally biased region" description="Polar residues" evidence="11">
    <location>
        <begin position="622"/>
        <end position="639"/>
    </location>
</feature>
<accession>A0AAV7Z8J3</accession>
<feature type="region of interest" description="Disordered" evidence="11">
    <location>
        <begin position="586"/>
        <end position="647"/>
    </location>
</feature>
<dbReference type="Pfam" id="PF00520">
    <property type="entry name" value="Ion_trans"/>
    <property type="match status" value="1"/>
</dbReference>
<dbReference type="SUPFAM" id="SSF81324">
    <property type="entry name" value="Voltage-gated potassium channels"/>
    <property type="match status" value="1"/>
</dbReference>
<evidence type="ECO:0000256" key="1">
    <source>
        <dbReference type="ARBA" id="ARBA00004141"/>
    </source>
</evidence>
<evidence type="ECO:0000256" key="9">
    <source>
        <dbReference type="ARBA" id="ARBA00023136"/>
    </source>
</evidence>
<organism evidence="16 17">
    <name type="scientific">Anaeramoeba flamelloides</name>
    <dbReference type="NCBI Taxonomy" id="1746091"/>
    <lineage>
        <taxon>Eukaryota</taxon>
        <taxon>Metamonada</taxon>
        <taxon>Anaeramoebidae</taxon>
        <taxon>Anaeramoeba</taxon>
    </lineage>
</organism>
<keyword evidence="5" id="KW-0631">Potassium channel</keyword>
<dbReference type="InterPro" id="IPR003929">
    <property type="entry name" value="K_chnl_BK_asu"/>
</dbReference>
<feature type="transmembrane region" description="Helical" evidence="12">
    <location>
        <begin position="12"/>
        <end position="42"/>
    </location>
</feature>
<feature type="transmembrane region" description="Helical" evidence="12">
    <location>
        <begin position="251"/>
        <end position="271"/>
    </location>
</feature>
<feature type="compositionally biased region" description="Low complexity" evidence="11">
    <location>
        <begin position="592"/>
        <end position="621"/>
    </location>
</feature>